<keyword evidence="1" id="KW-0472">Membrane</keyword>
<sequence length="57" mass="6485">MRTFLIKGTASSADTCLKEAKANRRSREFSLSSCKDICSRSVLIILVTFLYNWLLLL</sequence>
<dbReference type="EMBL" id="AAXW01000002">
    <property type="protein sequence ID" value="EAZ93845.1"/>
    <property type="molecule type" value="Genomic_DNA"/>
</dbReference>
<keyword evidence="3" id="KW-1185">Reference proteome</keyword>
<evidence type="ECO:0000256" key="1">
    <source>
        <dbReference type="SAM" id="Phobius"/>
    </source>
</evidence>
<keyword evidence="1" id="KW-1133">Transmembrane helix</keyword>
<reference evidence="2 3" key="1">
    <citation type="submission" date="2007-03" db="EMBL/GenBank/DDBJ databases">
        <authorList>
            <person name="Stal L."/>
            <person name="Ferriera S."/>
            <person name="Johnson J."/>
            <person name="Kravitz S."/>
            <person name="Beeson K."/>
            <person name="Sutton G."/>
            <person name="Rogers Y.-H."/>
            <person name="Friedman R."/>
            <person name="Frazier M."/>
            <person name="Venter J.C."/>
        </authorList>
    </citation>
    <scope>NUCLEOTIDE SEQUENCE [LARGE SCALE GENOMIC DNA]</scope>
    <source>
        <strain evidence="2 3">CCY0110</strain>
    </source>
</reference>
<name>A3IJ63_9CHRO</name>
<accession>A3IJ63</accession>
<evidence type="ECO:0000313" key="2">
    <source>
        <dbReference type="EMBL" id="EAZ93845.1"/>
    </source>
</evidence>
<organism evidence="2 3">
    <name type="scientific">Crocosphaera chwakensis CCY0110</name>
    <dbReference type="NCBI Taxonomy" id="391612"/>
    <lineage>
        <taxon>Bacteria</taxon>
        <taxon>Bacillati</taxon>
        <taxon>Cyanobacteriota</taxon>
        <taxon>Cyanophyceae</taxon>
        <taxon>Oscillatoriophycideae</taxon>
        <taxon>Chroococcales</taxon>
        <taxon>Aphanothecaceae</taxon>
        <taxon>Crocosphaera</taxon>
        <taxon>Crocosphaera chwakensis</taxon>
    </lineage>
</organism>
<proteinExistence type="predicted"/>
<dbReference type="AlphaFoldDB" id="A3IJ63"/>
<feature type="transmembrane region" description="Helical" evidence="1">
    <location>
        <begin position="37"/>
        <end position="56"/>
    </location>
</feature>
<protein>
    <submittedName>
        <fullName evidence="2">Uncharacterized protein</fullName>
    </submittedName>
</protein>
<dbReference type="Proteomes" id="UP000003781">
    <property type="component" value="Unassembled WGS sequence"/>
</dbReference>
<evidence type="ECO:0000313" key="3">
    <source>
        <dbReference type="Proteomes" id="UP000003781"/>
    </source>
</evidence>
<comment type="caution">
    <text evidence="2">The sequence shown here is derived from an EMBL/GenBank/DDBJ whole genome shotgun (WGS) entry which is preliminary data.</text>
</comment>
<keyword evidence="1" id="KW-0812">Transmembrane</keyword>
<gene>
    <name evidence="2" type="ORF">CY0110_18657</name>
</gene>